<organism evidence="1 2">
    <name type="scientific">Botryobasidium botryosum (strain FD-172 SS1)</name>
    <dbReference type="NCBI Taxonomy" id="930990"/>
    <lineage>
        <taxon>Eukaryota</taxon>
        <taxon>Fungi</taxon>
        <taxon>Dikarya</taxon>
        <taxon>Basidiomycota</taxon>
        <taxon>Agaricomycotina</taxon>
        <taxon>Agaricomycetes</taxon>
        <taxon>Cantharellales</taxon>
        <taxon>Botryobasidiaceae</taxon>
        <taxon>Botryobasidium</taxon>
    </lineage>
</organism>
<dbReference type="AlphaFoldDB" id="A0A067MZS8"/>
<dbReference type="HOGENOM" id="CLU_2704487_0_0_1"/>
<reference evidence="2" key="1">
    <citation type="journal article" date="2014" name="Proc. Natl. Acad. Sci. U.S.A.">
        <title>Extensive sampling of basidiomycete genomes demonstrates inadequacy of the white-rot/brown-rot paradigm for wood decay fungi.</title>
        <authorList>
            <person name="Riley R."/>
            <person name="Salamov A.A."/>
            <person name="Brown D.W."/>
            <person name="Nagy L.G."/>
            <person name="Floudas D."/>
            <person name="Held B.W."/>
            <person name="Levasseur A."/>
            <person name="Lombard V."/>
            <person name="Morin E."/>
            <person name="Otillar R."/>
            <person name="Lindquist E.A."/>
            <person name="Sun H."/>
            <person name="LaButti K.M."/>
            <person name="Schmutz J."/>
            <person name="Jabbour D."/>
            <person name="Luo H."/>
            <person name="Baker S.E."/>
            <person name="Pisabarro A.G."/>
            <person name="Walton J.D."/>
            <person name="Blanchette R.A."/>
            <person name="Henrissat B."/>
            <person name="Martin F."/>
            <person name="Cullen D."/>
            <person name="Hibbett D.S."/>
            <person name="Grigoriev I.V."/>
        </authorList>
    </citation>
    <scope>NUCLEOTIDE SEQUENCE [LARGE SCALE GENOMIC DNA]</scope>
    <source>
        <strain evidence="2">FD-172 SS1</strain>
    </source>
</reference>
<keyword evidence="2" id="KW-1185">Reference proteome</keyword>
<protein>
    <submittedName>
        <fullName evidence="1">Uncharacterized protein</fullName>
    </submittedName>
</protein>
<dbReference type="InParanoid" id="A0A067MZS8"/>
<gene>
    <name evidence="1" type="ORF">BOTBODRAFT_196622</name>
</gene>
<name>A0A067MZS8_BOTB1</name>
<accession>A0A067MZS8</accession>
<evidence type="ECO:0000313" key="1">
    <source>
        <dbReference type="EMBL" id="KDQ21248.1"/>
    </source>
</evidence>
<evidence type="ECO:0000313" key="2">
    <source>
        <dbReference type="Proteomes" id="UP000027195"/>
    </source>
</evidence>
<proteinExistence type="predicted"/>
<sequence length="73" mass="8362">MDSARVILVMVLGSPPLAPPPQVASQASFPREFCFTCKHHRHSMGHDTRMLAFPEYHINITKRSERIDNTDDR</sequence>
<dbReference type="EMBL" id="KL198016">
    <property type="protein sequence ID" value="KDQ21248.1"/>
    <property type="molecule type" value="Genomic_DNA"/>
</dbReference>
<dbReference type="Proteomes" id="UP000027195">
    <property type="component" value="Unassembled WGS sequence"/>
</dbReference>